<keyword evidence="2 4" id="KW-0456">Lyase</keyword>
<dbReference type="InterPro" id="IPR038672">
    <property type="entry name" value="CpcT/CpeT_sf"/>
</dbReference>
<dbReference type="InterPro" id="IPR010404">
    <property type="entry name" value="CpcT/CpeT"/>
</dbReference>
<feature type="chain" id="PRO_5038077668" evidence="3">
    <location>
        <begin position="20"/>
        <end position="210"/>
    </location>
</feature>
<comment type="caution">
    <text evidence="4">The sequence shown here is derived from an EMBL/GenBank/DDBJ whole genome shotgun (WGS) entry which is preliminary data.</text>
</comment>
<feature type="signal peptide" evidence="3">
    <location>
        <begin position="1"/>
        <end position="19"/>
    </location>
</feature>
<dbReference type="EMBL" id="BMPZ01000002">
    <property type="protein sequence ID" value="GGI76816.1"/>
    <property type="molecule type" value="Genomic_DNA"/>
</dbReference>
<dbReference type="RefSeq" id="WP_188918997.1">
    <property type="nucleotide sequence ID" value="NZ_BMPZ01000002.1"/>
</dbReference>
<evidence type="ECO:0000313" key="4">
    <source>
        <dbReference type="EMBL" id="GGI76816.1"/>
    </source>
</evidence>
<sequence>MKKLSMVFAVAVGVSTVGATGALAHGNHQDKKELLLDWMVGHFDSEQQSIADKDFFNIHLNMKRIWLQQKDAWIYVEQAAASHLEKPYRQRVYQVQALSKTEFVSKVFTFDNPLNYAGEYSKLRPLASLTPKDLALKPGCAVYLSWNEASQSFSGATDNSTCKSTLRGASYATSEVTVTKDQILSWDRGWNGQGEQVWGAVKAGYQFMRR</sequence>
<evidence type="ECO:0000256" key="3">
    <source>
        <dbReference type="SAM" id="SignalP"/>
    </source>
</evidence>
<accession>A0A917JQI2</accession>
<comment type="similarity">
    <text evidence="1">Belongs to the CpcT/CpeT biliprotein lyase family.</text>
</comment>
<name>A0A917JQI2_9GAMM</name>
<proteinExistence type="inferred from homology"/>
<dbReference type="Proteomes" id="UP000613743">
    <property type="component" value="Unassembled WGS sequence"/>
</dbReference>
<dbReference type="AlphaFoldDB" id="A0A917JQI2"/>
<keyword evidence="3" id="KW-0732">Signal</keyword>
<dbReference type="PANTHER" id="PTHR35137:SF1">
    <property type="entry name" value="CHROMOPHORE LYASE CRL, CHLOROPLASTIC"/>
    <property type="match status" value="1"/>
</dbReference>
<dbReference type="GO" id="GO:0016829">
    <property type="term" value="F:lyase activity"/>
    <property type="evidence" value="ECO:0007669"/>
    <property type="project" value="UniProtKB-KW"/>
</dbReference>
<dbReference type="CDD" id="cd16338">
    <property type="entry name" value="CpcT"/>
    <property type="match status" value="1"/>
</dbReference>
<evidence type="ECO:0000313" key="5">
    <source>
        <dbReference type="Proteomes" id="UP000613743"/>
    </source>
</evidence>
<evidence type="ECO:0000256" key="2">
    <source>
        <dbReference type="ARBA" id="ARBA00023239"/>
    </source>
</evidence>
<evidence type="ECO:0000256" key="1">
    <source>
        <dbReference type="ARBA" id="ARBA00008206"/>
    </source>
</evidence>
<reference evidence="4" key="1">
    <citation type="journal article" date="2014" name="Int. J. Syst. Evol. Microbiol.">
        <title>Complete genome sequence of Corynebacterium casei LMG S-19264T (=DSM 44701T), isolated from a smear-ripened cheese.</title>
        <authorList>
            <consortium name="US DOE Joint Genome Institute (JGI-PGF)"/>
            <person name="Walter F."/>
            <person name="Albersmeier A."/>
            <person name="Kalinowski J."/>
            <person name="Ruckert C."/>
        </authorList>
    </citation>
    <scope>NUCLEOTIDE SEQUENCE</scope>
    <source>
        <strain evidence="4">JCM 30804</strain>
    </source>
</reference>
<dbReference type="Pfam" id="PF06206">
    <property type="entry name" value="CpeT"/>
    <property type="match status" value="1"/>
</dbReference>
<gene>
    <name evidence="4" type="primary">cpcT2</name>
    <name evidence="4" type="ORF">GCM10009332_12800</name>
</gene>
<dbReference type="Gene3D" id="2.40.128.590">
    <property type="entry name" value="CpcT/CpeT domain"/>
    <property type="match status" value="1"/>
</dbReference>
<keyword evidence="5" id="KW-1185">Reference proteome</keyword>
<organism evidence="4 5">
    <name type="scientific">Shewanella gelidii</name>
    <dbReference type="NCBI Taxonomy" id="1642821"/>
    <lineage>
        <taxon>Bacteria</taxon>
        <taxon>Pseudomonadati</taxon>
        <taxon>Pseudomonadota</taxon>
        <taxon>Gammaproteobacteria</taxon>
        <taxon>Alteromonadales</taxon>
        <taxon>Shewanellaceae</taxon>
        <taxon>Shewanella</taxon>
    </lineage>
</organism>
<reference evidence="4" key="2">
    <citation type="submission" date="2020-09" db="EMBL/GenBank/DDBJ databases">
        <authorList>
            <person name="Sun Q."/>
            <person name="Ohkuma M."/>
        </authorList>
    </citation>
    <scope>NUCLEOTIDE SEQUENCE</scope>
    <source>
        <strain evidence="4">JCM 30804</strain>
    </source>
</reference>
<dbReference type="PANTHER" id="PTHR35137">
    <property type="entry name" value="CHROMOPHORE LYASE CRL, CHLOROPLASTIC"/>
    <property type="match status" value="1"/>
</dbReference>
<protein>
    <submittedName>
        <fullName evidence="4">Chromophore lyase CpcT/CpeT 2</fullName>
    </submittedName>
</protein>